<gene>
    <name evidence="2" type="ORF">RQX22_09385</name>
</gene>
<dbReference type="RefSeq" id="WP_315725839.1">
    <property type="nucleotide sequence ID" value="NZ_JAVUPU010000004.1"/>
</dbReference>
<organism evidence="2 3">
    <name type="scientific">Sphingosinicella rhizophila</name>
    <dbReference type="NCBI Taxonomy" id="3050082"/>
    <lineage>
        <taxon>Bacteria</taxon>
        <taxon>Pseudomonadati</taxon>
        <taxon>Pseudomonadota</taxon>
        <taxon>Alphaproteobacteria</taxon>
        <taxon>Sphingomonadales</taxon>
        <taxon>Sphingosinicellaceae</taxon>
        <taxon>Sphingosinicella</taxon>
    </lineage>
</organism>
<keyword evidence="3" id="KW-1185">Reference proteome</keyword>
<dbReference type="Proteomes" id="UP001259572">
    <property type="component" value="Unassembled WGS sequence"/>
</dbReference>
<protein>
    <submittedName>
        <fullName evidence="2">DUF1801 domain-containing protein</fullName>
    </submittedName>
</protein>
<name>A0ABU3Q6Z8_9SPHN</name>
<evidence type="ECO:0000313" key="2">
    <source>
        <dbReference type="EMBL" id="MDT9599160.1"/>
    </source>
</evidence>
<evidence type="ECO:0000259" key="1">
    <source>
        <dbReference type="Pfam" id="PF08818"/>
    </source>
</evidence>
<reference evidence="2 3" key="1">
    <citation type="submission" date="2023-05" db="EMBL/GenBank/DDBJ databases">
        <authorList>
            <person name="Guo Y."/>
        </authorList>
    </citation>
    <scope>NUCLEOTIDE SEQUENCE [LARGE SCALE GENOMIC DNA]</scope>
    <source>
        <strain evidence="2 3">GR2756</strain>
    </source>
</reference>
<sequence>MASSKAATPQAYLAELPADRAPLISDVRDFVNSHIPEGYAERMNWGMISWEVPLETYPDTYNGQPLLFAALAAQKNYNALYLNCISPADGGNRPLKEAYAAAGKKLDMGRSCLRFKTRDQLVEDAIAEMIAAMPVALFIARYEARRSK</sequence>
<accession>A0ABU3Q6Z8</accession>
<feature type="domain" description="YdhG-like" evidence="1">
    <location>
        <begin position="23"/>
        <end position="132"/>
    </location>
</feature>
<dbReference type="SUPFAM" id="SSF159888">
    <property type="entry name" value="YdhG-like"/>
    <property type="match status" value="1"/>
</dbReference>
<dbReference type="EMBL" id="JAVUPU010000004">
    <property type="protein sequence ID" value="MDT9599160.1"/>
    <property type="molecule type" value="Genomic_DNA"/>
</dbReference>
<evidence type="ECO:0000313" key="3">
    <source>
        <dbReference type="Proteomes" id="UP001259572"/>
    </source>
</evidence>
<comment type="caution">
    <text evidence="2">The sequence shown here is derived from an EMBL/GenBank/DDBJ whole genome shotgun (WGS) entry which is preliminary data.</text>
</comment>
<dbReference type="InterPro" id="IPR014922">
    <property type="entry name" value="YdhG-like"/>
</dbReference>
<proteinExistence type="predicted"/>
<dbReference type="Pfam" id="PF08818">
    <property type="entry name" value="DUF1801"/>
    <property type="match status" value="1"/>
</dbReference>
<dbReference type="Gene3D" id="3.90.1150.200">
    <property type="match status" value="1"/>
</dbReference>